<dbReference type="AlphaFoldDB" id="A0A1M4VJF5"/>
<dbReference type="PANTHER" id="PTHR43280">
    <property type="entry name" value="ARAC-FAMILY TRANSCRIPTIONAL REGULATOR"/>
    <property type="match status" value="1"/>
</dbReference>
<keyword evidence="3" id="KW-0804">Transcription</keyword>
<feature type="domain" description="HTH araC/xylS-type" evidence="4">
    <location>
        <begin position="205"/>
        <end position="306"/>
    </location>
</feature>
<dbReference type="SUPFAM" id="SSF46689">
    <property type="entry name" value="Homeodomain-like"/>
    <property type="match status" value="1"/>
</dbReference>
<dbReference type="OrthoDB" id="9816461at2"/>
<dbReference type="PANTHER" id="PTHR43280:SF2">
    <property type="entry name" value="HTH-TYPE TRANSCRIPTIONAL REGULATOR EXSA"/>
    <property type="match status" value="1"/>
</dbReference>
<dbReference type="InterPro" id="IPR009057">
    <property type="entry name" value="Homeodomain-like_sf"/>
</dbReference>
<evidence type="ECO:0000256" key="3">
    <source>
        <dbReference type="ARBA" id="ARBA00023163"/>
    </source>
</evidence>
<dbReference type="Proteomes" id="UP000184517">
    <property type="component" value="Unassembled WGS sequence"/>
</dbReference>
<keyword evidence="1" id="KW-0805">Transcription regulation</keyword>
<evidence type="ECO:0000256" key="1">
    <source>
        <dbReference type="ARBA" id="ARBA00023015"/>
    </source>
</evidence>
<keyword evidence="6" id="KW-1185">Reference proteome</keyword>
<dbReference type="GO" id="GO:0003700">
    <property type="term" value="F:DNA-binding transcription factor activity"/>
    <property type="evidence" value="ECO:0007669"/>
    <property type="project" value="InterPro"/>
</dbReference>
<accession>A0A1M4VJF5</accession>
<evidence type="ECO:0000313" key="5">
    <source>
        <dbReference type="EMBL" id="SHE69109.1"/>
    </source>
</evidence>
<dbReference type="Pfam" id="PF12833">
    <property type="entry name" value="HTH_18"/>
    <property type="match status" value="1"/>
</dbReference>
<sequence>MEPLIQSHHNLLPVEIFTSEIRKVCGQFDVEPKSRTGMIDGGVTTKRFGAFDTAIVDINSVQIKRDKKAIRQDPGEYFFLLVQDLGCSQVQQEENITKLRPGDMFLVDSVKPSSFRYDNNRSRQISFHIPRDEAMHRFGNIGYGGISISRDDPLWLAIHSVLRKMITSDDTHQQSLGDAFLSLISAYLHTTYNVSHIEPSEQLLSRALALIDKHCLNSSFSPRDVAYHLNISERTLQRHFQILGETPRHRIINTRLEHAHTRLCLRKEGVFNESVTDIALSSGFNDLSYFYREFRKKYHTTPGSTQ</sequence>
<dbReference type="SMART" id="SM00342">
    <property type="entry name" value="HTH_ARAC"/>
    <property type="match status" value="1"/>
</dbReference>
<dbReference type="EMBL" id="FQVF01000003">
    <property type="protein sequence ID" value="SHE69109.1"/>
    <property type="molecule type" value="Genomic_DNA"/>
</dbReference>
<dbReference type="PROSITE" id="PS01124">
    <property type="entry name" value="HTH_ARAC_FAMILY_2"/>
    <property type="match status" value="1"/>
</dbReference>
<dbReference type="STRING" id="1122206.SAMN02745753_00673"/>
<dbReference type="GO" id="GO:0043565">
    <property type="term" value="F:sequence-specific DNA binding"/>
    <property type="evidence" value="ECO:0007669"/>
    <property type="project" value="InterPro"/>
</dbReference>
<evidence type="ECO:0000313" key="6">
    <source>
        <dbReference type="Proteomes" id="UP000184517"/>
    </source>
</evidence>
<keyword evidence="2 5" id="KW-0238">DNA-binding</keyword>
<proteinExistence type="predicted"/>
<evidence type="ECO:0000256" key="2">
    <source>
        <dbReference type="ARBA" id="ARBA00023125"/>
    </source>
</evidence>
<name>A0A1M4VJF5_9GAMM</name>
<dbReference type="Pfam" id="PF14525">
    <property type="entry name" value="AraC_binding_2"/>
    <property type="match status" value="1"/>
</dbReference>
<reference evidence="6" key="1">
    <citation type="submission" date="2016-11" db="EMBL/GenBank/DDBJ databases">
        <authorList>
            <person name="Varghese N."/>
            <person name="Submissions S."/>
        </authorList>
    </citation>
    <scope>NUCLEOTIDE SEQUENCE [LARGE SCALE GENOMIC DNA]</scope>
    <source>
        <strain evidence="6">DSM 16579</strain>
    </source>
</reference>
<gene>
    <name evidence="5" type="ORF">SAMN02745753_00673</name>
</gene>
<dbReference type="InterPro" id="IPR018060">
    <property type="entry name" value="HTH_AraC"/>
</dbReference>
<dbReference type="RefSeq" id="WP_072838308.1">
    <property type="nucleotide sequence ID" value="NZ_FQVF01000003.1"/>
</dbReference>
<evidence type="ECO:0000259" key="4">
    <source>
        <dbReference type="PROSITE" id="PS01124"/>
    </source>
</evidence>
<protein>
    <submittedName>
        <fullName evidence="5">AraC-type DNA-binding protein</fullName>
    </submittedName>
</protein>
<dbReference type="InterPro" id="IPR035418">
    <property type="entry name" value="AraC-bd_2"/>
</dbReference>
<organism evidence="5 6">
    <name type="scientific">Marinomonas polaris DSM 16579</name>
    <dbReference type="NCBI Taxonomy" id="1122206"/>
    <lineage>
        <taxon>Bacteria</taxon>
        <taxon>Pseudomonadati</taxon>
        <taxon>Pseudomonadota</taxon>
        <taxon>Gammaproteobacteria</taxon>
        <taxon>Oceanospirillales</taxon>
        <taxon>Oceanospirillaceae</taxon>
        <taxon>Marinomonas</taxon>
    </lineage>
</organism>
<dbReference type="Gene3D" id="1.10.10.60">
    <property type="entry name" value="Homeodomain-like"/>
    <property type="match status" value="1"/>
</dbReference>